<dbReference type="Gene3D" id="1.10.3720.10">
    <property type="entry name" value="MetI-like"/>
    <property type="match status" value="1"/>
</dbReference>
<evidence type="ECO:0000256" key="2">
    <source>
        <dbReference type="ARBA" id="ARBA00022448"/>
    </source>
</evidence>
<comment type="caution">
    <text evidence="9">The sequence shown here is derived from an EMBL/GenBank/DDBJ whole genome shotgun (WGS) entry which is preliminary data.</text>
</comment>
<dbReference type="CDD" id="cd06261">
    <property type="entry name" value="TM_PBP2"/>
    <property type="match status" value="1"/>
</dbReference>
<evidence type="ECO:0000256" key="3">
    <source>
        <dbReference type="ARBA" id="ARBA00022475"/>
    </source>
</evidence>
<feature type="transmembrane region" description="Helical" evidence="7">
    <location>
        <begin position="88"/>
        <end position="108"/>
    </location>
</feature>
<keyword evidence="2 7" id="KW-0813">Transport</keyword>
<dbReference type="InterPro" id="IPR000515">
    <property type="entry name" value="MetI-like"/>
</dbReference>
<evidence type="ECO:0000259" key="8">
    <source>
        <dbReference type="PROSITE" id="PS50928"/>
    </source>
</evidence>
<dbReference type="SUPFAM" id="SSF161098">
    <property type="entry name" value="MetI-like"/>
    <property type="match status" value="1"/>
</dbReference>
<feature type="domain" description="ABC transmembrane type-1" evidence="8">
    <location>
        <begin position="50"/>
        <end position="230"/>
    </location>
</feature>
<feature type="transmembrane region" description="Helical" evidence="7">
    <location>
        <begin position="46"/>
        <end position="76"/>
    </location>
</feature>
<dbReference type="GO" id="GO:0005886">
    <property type="term" value="C:plasma membrane"/>
    <property type="evidence" value="ECO:0007669"/>
    <property type="project" value="UniProtKB-SubCell"/>
</dbReference>
<evidence type="ECO:0000256" key="7">
    <source>
        <dbReference type="RuleBase" id="RU363032"/>
    </source>
</evidence>
<proteinExistence type="inferred from homology"/>
<dbReference type="Pfam" id="PF00528">
    <property type="entry name" value="BPD_transp_1"/>
    <property type="match status" value="1"/>
</dbReference>
<organism evidence="9 10">
    <name type="scientific">Roseiarcus fermentans</name>
    <dbReference type="NCBI Taxonomy" id="1473586"/>
    <lineage>
        <taxon>Bacteria</taxon>
        <taxon>Pseudomonadati</taxon>
        <taxon>Pseudomonadota</taxon>
        <taxon>Alphaproteobacteria</taxon>
        <taxon>Hyphomicrobiales</taxon>
        <taxon>Roseiarcaceae</taxon>
        <taxon>Roseiarcus</taxon>
    </lineage>
</organism>
<comment type="similarity">
    <text evidence="7">Belongs to the binding-protein-dependent transport system permease family.</text>
</comment>
<evidence type="ECO:0000313" key="10">
    <source>
        <dbReference type="Proteomes" id="UP000253529"/>
    </source>
</evidence>
<dbReference type="RefSeq" id="WP_113889758.1">
    <property type="nucleotide sequence ID" value="NZ_QNRK01000013.1"/>
</dbReference>
<comment type="subcellular location">
    <subcellularLocation>
        <location evidence="1 7">Cell membrane</location>
        <topology evidence="1 7">Multi-pass membrane protein</topology>
    </subcellularLocation>
</comment>
<keyword evidence="6 7" id="KW-0472">Membrane</keyword>
<evidence type="ECO:0000256" key="5">
    <source>
        <dbReference type="ARBA" id="ARBA00022989"/>
    </source>
</evidence>
<evidence type="ECO:0000313" key="9">
    <source>
        <dbReference type="EMBL" id="RBP12927.1"/>
    </source>
</evidence>
<dbReference type="EMBL" id="QNRK01000013">
    <property type="protein sequence ID" value="RBP12927.1"/>
    <property type="molecule type" value="Genomic_DNA"/>
</dbReference>
<keyword evidence="4 7" id="KW-0812">Transmembrane</keyword>
<feature type="transmembrane region" description="Helical" evidence="7">
    <location>
        <begin position="212"/>
        <end position="234"/>
    </location>
</feature>
<dbReference type="AlphaFoldDB" id="A0A366FE88"/>
<sequence>MAARLLSLLSLLALWIVAARFGDPRHLPGPLAVFAAMGKAAASGELFAAMAITMARVAASFLLAMAAGAALGYAMGRRALVDRLADPWVVVLLNLPALVIIVLLYIWAGLNEAAAIAAVALNKLPNATVTIREGARALDPALDEMARAFAFSPWKRLRHVVLPQLAPYIAAATRSGLSLVWKIVLVVELIGRPNGVGFEINEAFQLFDVAMLLAYALPFTAAMLVVEALVVQPFERHVSRWRPRPA</sequence>
<evidence type="ECO:0000256" key="1">
    <source>
        <dbReference type="ARBA" id="ARBA00004651"/>
    </source>
</evidence>
<evidence type="ECO:0000256" key="4">
    <source>
        <dbReference type="ARBA" id="ARBA00022692"/>
    </source>
</evidence>
<dbReference type="PANTHER" id="PTHR30151">
    <property type="entry name" value="ALKANE SULFONATE ABC TRANSPORTER-RELATED, MEMBRANE SUBUNIT"/>
    <property type="match status" value="1"/>
</dbReference>
<dbReference type="OrthoDB" id="8443696at2"/>
<evidence type="ECO:0000256" key="6">
    <source>
        <dbReference type="ARBA" id="ARBA00023136"/>
    </source>
</evidence>
<keyword evidence="3" id="KW-1003">Cell membrane</keyword>
<gene>
    <name evidence="9" type="ORF">DFR50_113116</name>
</gene>
<protein>
    <submittedName>
        <fullName evidence="9">NitT/TauT family transport system permease protein</fullName>
    </submittedName>
</protein>
<accession>A0A366FE88</accession>
<reference evidence="9 10" key="1">
    <citation type="submission" date="2018-06" db="EMBL/GenBank/DDBJ databases">
        <title>Genomic Encyclopedia of Type Strains, Phase IV (KMG-IV): sequencing the most valuable type-strain genomes for metagenomic binning, comparative biology and taxonomic classification.</title>
        <authorList>
            <person name="Goeker M."/>
        </authorList>
    </citation>
    <scope>NUCLEOTIDE SEQUENCE [LARGE SCALE GENOMIC DNA]</scope>
    <source>
        <strain evidence="9 10">DSM 24875</strain>
    </source>
</reference>
<name>A0A366FE88_9HYPH</name>
<dbReference type="GO" id="GO:0055085">
    <property type="term" value="P:transmembrane transport"/>
    <property type="evidence" value="ECO:0007669"/>
    <property type="project" value="InterPro"/>
</dbReference>
<dbReference type="PANTHER" id="PTHR30151:SF38">
    <property type="entry name" value="ALIPHATIC SULFONATES TRANSPORT PERMEASE PROTEIN SSUC-RELATED"/>
    <property type="match status" value="1"/>
</dbReference>
<keyword evidence="5 7" id="KW-1133">Transmembrane helix</keyword>
<dbReference type="InterPro" id="IPR035906">
    <property type="entry name" value="MetI-like_sf"/>
</dbReference>
<dbReference type="Proteomes" id="UP000253529">
    <property type="component" value="Unassembled WGS sequence"/>
</dbReference>
<dbReference type="PROSITE" id="PS50928">
    <property type="entry name" value="ABC_TM1"/>
    <property type="match status" value="1"/>
</dbReference>
<keyword evidence="10" id="KW-1185">Reference proteome</keyword>